<sequence length="279" mass="29844">MMKSLLRAGTVAALMLSPVAAFAACTAPVISDDNLVEKGKVQLSINPTNPPQQFIDKDGKLQGLNVEMAAELSKRLCMPVELIRMDFPAMIPAVNAGRIDGMNTGMFWTEERSKIMYLVPNGRQSVSVVVAPDSETTYATPEELLGKTSAVEVSTYQMNWLKKFSDDNVAKGGKAVEMRTFPTATNVVSTLLAGQTDNALLVDSVARDLVSKGRVKEALSGLGAARTAMAFRNKAVAEAIVKATTEMRADGSYKALFEKFGLTPLNDNEPVEIAGPGPA</sequence>
<dbReference type="PANTHER" id="PTHR35936">
    <property type="entry name" value="MEMBRANE-BOUND LYTIC MUREIN TRANSGLYCOSYLASE F"/>
    <property type="match status" value="1"/>
</dbReference>
<dbReference type="Gene3D" id="3.40.190.10">
    <property type="entry name" value="Periplasmic binding protein-like II"/>
    <property type="match status" value="2"/>
</dbReference>
<evidence type="ECO:0000256" key="2">
    <source>
        <dbReference type="ARBA" id="ARBA00022729"/>
    </source>
</evidence>
<keyword evidence="6" id="KW-1185">Reference proteome</keyword>
<dbReference type="InterPro" id="IPR001638">
    <property type="entry name" value="Solute-binding_3/MltF_N"/>
</dbReference>
<dbReference type="SMART" id="SM00062">
    <property type="entry name" value="PBPb"/>
    <property type="match status" value="1"/>
</dbReference>
<dbReference type="EMBL" id="LGLV01000006">
    <property type="protein sequence ID" value="OBZ95570.1"/>
    <property type="molecule type" value="Genomic_DNA"/>
</dbReference>
<dbReference type="PATRIC" id="fig|1612624.7.peg.3387"/>
<comment type="subcellular location">
    <subcellularLocation>
        <location evidence="1">Periplasm</location>
    </subcellularLocation>
</comment>
<accession>A0A1C7P2S9</accession>
<gene>
    <name evidence="5" type="ORF">ADU59_09230</name>
</gene>
<dbReference type="PANTHER" id="PTHR35936:SF17">
    <property type="entry name" value="ARGININE-BINDING EXTRACELLULAR PROTEIN ARTP"/>
    <property type="match status" value="1"/>
</dbReference>
<evidence type="ECO:0000256" key="1">
    <source>
        <dbReference type="ARBA" id="ARBA00004418"/>
    </source>
</evidence>
<dbReference type="GO" id="GO:0042597">
    <property type="term" value="C:periplasmic space"/>
    <property type="evidence" value="ECO:0007669"/>
    <property type="project" value="UniProtKB-SubCell"/>
</dbReference>
<dbReference type="AlphaFoldDB" id="A0A1C7P2S9"/>
<dbReference type="RefSeq" id="WP_068953814.1">
    <property type="nucleotide sequence ID" value="NZ_LGLV01000006.1"/>
</dbReference>
<dbReference type="CDD" id="cd01004">
    <property type="entry name" value="PBP2_MidA_like"/>
    <property type="match status" value="1"/>
</dbReference>
<feature type="domain" description="Solute-binding protein family 3/N-terminal" evidence="4">
    <location>
        <begin position="40"/>
        <end position="264"/>
    </location>
</feature>
<evidence type="ECO:0000256" key="3">
    <source>
        <dbReference type="SAM" id="SignalP"/>
    </source>
</evidence>
<keyword evidence="2 3" id="KW-0732">Signal</keyword>
<reference evidence="5 6" key="1">
    <citation type="journal article" date="2016" name="Syst. Appl. Microbiol.">
        <title>Pararhizobium polonicum sp. nov. isolated from tumors on stone fruit rootstocks.</title>
        <authorList>
            <person name="Pulawska J."/>
            <person name="Kuzmanovic N."/>
            <person name="Willems A."/>
            <person name="Pothier J.F."/>
        </authorList>
    </citation>
    <scope>NUCLEOTIDE SEQUENCE [LARGE SCALE GENOMIC DNA]</scope>
    <source>
        <strain evidence="5 6">F5.1</strain>
    </source>
</reference>
<comment type="caution">
    <text evidence="5">The sequence shown here is derived from an EMBL/GenBank/DDBJ whole genome shotgun (WGS) entry which is preliminary data.</text>
</comment>
<name>A0A1C7P2S9_9HYPH</name>
<feature type="chain" id="PRO_5008890174" evidence="3">
    <location>
        <begin position="24"/>
        <end position="279"/>
    </location>
</feature>
<dbReference type="STRING" id="1612624.ADU59_09230"/>
<dbReference type="OrthoDB" id="9768183at2"/>
<proteinExistence type="predicted"/>
<evidence type="ECO:0000313" key="6">
    <source>
        <dbReference type="Proteomes" id="UP000093111"/>
    </source>
</evidence>
<evidence type="ECO:0000259" key="4">
    <source>
        <dbReference type="SMART" id="SM00062"/>
    </source>
</evidence>
<dbReference type="Proteomes" id="UP000093111">
    <property type="component" value="Unassembled WGS sequence"/>
</dbReference>
<protein>
    <submittedName>
        <fullName evidence="5">ABC transporter substrate-binding protein</fullName>
    </submittedName>
</protein>
<feature type="signal peptide" evidence="3">
    <location>
        <begin position="1"/>
        <end position="23"/>
    </location>
</feature>
<organism evidence="5 6">
    <name type="scientific">Pararhizobium polonicum</name>
    <dbReference type="NCBI Taxonomy" id="1612624"/>
    <lineage>
        <taxon>Bacteria</taxon>
        <taxon>Pseudomonadati</taxon>
        <taxon>Pseudomonadota</taxon>
        <taxon>Alphaproteobacteria</taxon>
        <taxon>Hyphomicrobiales</taxon>
        <taxon>Rhizobiaceae</taxon>
        <taxon>Rhizobium/Agrobacterium group</taxon>
        <taxon>Pararhizobium</taxon>
    </lineage>
</organism>
<dbReference type="PROSITE" id="PS51257">
    <property type="entry name" value="PROKAR_LIPOPROTEIN"/>
    <property type="match status" value="1"/>
</dbReference>
<evidence type="ECO:0000313" key="5">
    <source>
        <dbReference type="EMBL" id="OBZ95570.1"/>
    </source>
</evidence>
<dbReference type="SUPFAM" id="SSF53850">
    <property type="entry name" value="Periplasmic binding protein-like II"/>
    <property type="match status" value="1"/>
</dbReference>
<dbReference type="Pfam" id="PF00497">
    <property type="entry name" value="SBP_bac_3"/>
    <property type="match status" value="1"/>
</dbReference>